<reference evidence="3 4" key="1">
    <citation type="submission" date="2020-07" db="EMBL/GenBank/DDBJ databases">
        <title>Halosimplex pelagicum sp. nov. and Halosimplex rubrum sp. nov., isolated from salted brown alga Laminaria, and emended description of the genus Halosimplex.</title>
        <authorList>
            <person name="Cui H."/>
        </authorList>
    </citation>
    <scope>NUCLEOTIDE SEQUENCE [LARGE SCALE GENOMIC DNA]</scope>
    <source>
        <strain evidence="3 4">R27</strain>
    </source>
</reference>
<feature type="compositionally biased region" description="Gly residues" evidence="1">
    <location>
        <begin position="289"/>
        <end position="298"/>
    </location>
</feature>
<proteinExistence type="predicted"/>
<feature type="region of interest" description="Disordered" evidence="1">
    <location>
        <begin position="20"/>
        <end position="82"/>
    </location>
</feature>
<protein>
    <submittedName>
        <fullName evidence="3">PQQ-dependent sugar dehydrogenase</fullName>
    </submittedName>
</protein>
<dbReference type="InterPro" id="IPR012938">
    <property type="entry name" value="Glc/Sorbosone_DH"/>
</dbReference>
<evidence type="ECO:0000256" key="1">
    <source>
        <dbReference type="SAM" id="MobiDB-lite"/>
    </source>
</evidence>
<feature type="domain" description="Glucose/Sorbosone dehydrogenase" evidence="2">
    <location>
        <begin position="306"/>
        <end position="481"/>
    </location>
</feature>
<keyword evidence="4" id="KW-1185">Reference proteome</keyword>
<dbReference type="OrthoDB" id="6744at2157"/>
<evidence type="ECO:0000313" key="3">
    <source>
        <dbReference type="EMBL" id="QLH78853.1"/>
    </source>
</evidence>
<evidence type="ECO:0000259" key="2">
    <source>
        <dbReference type="Pfam" id="PF07995"/>
    </source>
</evidence>
<feature type="compositionally biased region" description="Gly residues" evidence="1">
    <location>
        <begin position="22"/>
        <end position="37"/>
    </location>
</feature>
<feature type="region of interest" description="Disordered" evidence="1">
    <location>
        <begin position="281"/>
        <end position="308"/>
    </location>
</feature>
<dbReference type="GeneID" id="56079563"/>
<dbReference type="RefSeq" id="WP_179908731.1">
    <property type="nucleotide sequence ID" value="NZ_CP058910.1"/>
</dbReference>
<dbReference type="Gene3D" id="2.120.10.30">
    <property type="entry name" value="TolB, C-terminal domain"/>
    <property type="match status" value="1"/>
</dbReference>
<feature type="compositionally biased region" description="Low complexity" evidence="1">
    <location>
        <begin position="52"/>
        <end position="70"/>
    </location>
</feature>
<dbReference type="SUPFAM" id="SSF50952">
    <property type="entry name" value="Soluble quinoprotein glucose dehydrogenase"/>
    <property type="match status" value="1"/>
</dbReference>
<gene>
    <name evidence="3" type="ORF">HZS55_16830</name>
</gene>
<accession>A0A7D5T7C6</accession>
<dbReference type="PANTHER" id="PTHR19328">
    <property type="entry name" value="HEDGEHOG-INTERACTING PROTEIN"/>
    <property type="match status" value="1"/>
</dbReference>
<sequence length="499" mass="51955">MTDEGLTRRRALAMSGLALTGGLAGCGSDSNGGGPGGDPSSPGGTATGGPDDGTPTSGATAATDGSTDATDGGGDGTTPGTAAFEDLTVRAERVASGFTSPLALAIPEPGRRFVVDQTGQIYLQADGTLREEPFLDVSDRMVDVSGYTEQGLLGLAFHPEFADNGRFFVRYSAPSREWVPDDYSHTFVLSEFRADPGAATADPDSERVVMEIAEPQWNHNAGAIAFGPDGYLYVATGDGGQGNDQGTGHVDDWYDAVDGGNGQDLTGNLLGSMLRIDVDGEGSTAGTATGSGNGGAGSDGPARNYAVPEDNPLVGSDGLDEQYAWGFRNPWRFSFGPDGRLFVGDVGQGAWEEVSVVERGGNYGWNVKEGTHCFQADDCPDRSPRGRPLRDPVIEYPHGGEDVSGIAVIGGYLYDGDAMPAMRGRYLFADWRAGGRLYAARETDEGLWPTTTVSVDSEAQFGPMVLSFGRNPDGELFVCTTASGQVSGESGAVFRLTGA</sequence>
<feature type="domain" description="Glucose/Sorbosone dehydrogenase" evidence="2">
    <location>
        <begin position="99"/>
        <end position="282"/>
    </location>
</feature>
<dbReference type="Proteomes" id="UP000509667">
    <property type="component" value="Chromosome"/>
</dbReference>
<dbReference type="PANTHER" id="PTHR19328:SF75">
    <property type="entry name" value="ALDOSE SUGAR DEHYDROGENASE YLII"/>
    <property type="match status" value="1"/>
</dbReference>
<dbReference type="AlphaFoldDB" id="A0A7D5T7C6"/>
<dbReference type="Pfam" id="PF07995">
    <property type="entry name" value="GSDH"/>
    <property type="match status" value="2"/>
</dbReference>
<dbReference type="KEGG" id="hrr:HZS55_16830"/>
<dbReference type="EMBL" id="CP058910">
    <property type="protein sequence ID" value="QLH78853.1"/>
    <property type="molecule type" value="Genomic_DNA"/>
</dbReference>
<organism evidence="3 4">
    <name type="scientific">Halosimplex rubrum</name>
    <dbReference type="NCBI Taxonomy" id="869889"/>
    <lineage>
        <taxon>Archaea</taxon>
        <taxon>Methanobacteriati</taxon>
        <taxon>Methanobacteriota</taxon>
        <taxon>Stenosarchaea group</taxon>
        <taxon>Halobacteria</taxon>
        <taxon>Halobacteriales</taxon>
        <taxon>Haloarculaceae</taxon>
        <taxon>Halosimplex</taxon>
    </lineage>
</organism>
<evidence type="ECO:0000313" key="4">
    <source>
        <dbReference type="Proteomes" id="UP000509667"/>
    </source>
</evidence>
<name>A0A7D5T7C6_9EURY</name>
<dbReference type="InterPro" id="IPR011041">
    <property type="entry name" value="Quinoprot_gluc/sorb_DH_b-prop"/>
</dbReference>
<dbReference type="InterPro" id="IPR011042">
    <property type="entry name" value="6-blade_b-propeller_TolB-like"/>
</dbReference>